<feature type="domain" description="RNA polymerase sigma factor 70 region 4 type 2" evidence="6">
    <location>
        <begin position="119"/>
        <end position="171"/>
    </location>
</feature>
<dbReference type="InterPro" id="IPR036388">
    <property type="entry name" value="WH-like_DNA-bd_sf"/>
</dbReference>
<name>A0A015TQA4_BACFG</name>
<dbReference type="InterPro" id="IPR039425">
    <property type="entry name" value="RNA_pol_sigma-70-like"/>
</dbReference>
<evidence type="ECO:0000313" key="8">
    <source>
        <dbReference type="Proteomes" id="UP000020529"/>
    </source>
</evidence>
<organism evidence="7 8">
    <name type="scientific">Bacteroides fragilis str. 3988T(B)14</name>
    <dbReference type="NCBI Taxonomy" id="1339315"/>
    <lineage>
        <taxon>Bacteria</taxon>
        <taxon>Pseudomonadati</taxon>
        <taxon>Bacteroidota</taxon>
        <taxon>Bacteroidia</taxon>
        <taxon>Bacteroidales</taxon>
        <taxon>Bacteroidaceae</taxon>
        <taxon>Bacteroides</taxon>
    </lineage>
</organism>
<accession>A0A015TQA4</accession>
<keyword evidence="2" id="KW-0805">Transcription regulation</keyword>
<evidence type="ECO:0000256" key="4">
    <source>
        <dbReference type="ARBA" id="ARBA00023163"/>
    </source>
</evidence>
<dbReference type="GO" id="GO:0003677">
    <property type="term" value="F:DNA binding"/>
    <property type="evidence" value="ECO:0007669"/>
    <property type="project" value="InterPro"/>
</dbReference>
<dbReference type="Pfam" id="PF04542">
    <property type="entry name" value="Sigma70_r2"/>
    <property type="match status" value="1"/>
</dbReference>
<dbReference type="EMBL" id="JGCY01000387">
    <property type="protein sequence ID" value="EXY72871.1"/>
    <property type="molecule type" value="Genomic_DNA"/>
</dbReference>
<dbReference type="Proteomes" id="UP000020529">
    <property type="component" value="Unassembled WGS sequence"/>
</dbReference>
<keyword evidence="3" id="KW-0731">Sigma factor</keyword>
<dbReference type="PANTHER" id="PTHR43133">
    <property type="entry name" value="RNA POLYMERASE ECF-TYPE SIGMA FACTO"/>
    <property type="match status" value="1"/>
</dbReference>
<dbReference type="PANTHER" id="PTHR43133:SF46">
    <property type="entry name" value="RNA POLYMERASE SIGMA-70 FACTOR ECF SUBFAMILY"/>
    <property type="match status" value="1"/>
</dbReference>
<dbReference type="InterPro" id="IPR013325">
    <property type="entry name" value="RNA_pol_sigma_r2"/>
</dbReference>
<dbReference type="AlphaFoldDB" id="A0A015TQA4"/>
<evidence type="ECO:0000259" key="5">
    <source>
        <dbReference type="Pfam" id="PF04542"/>
    </source>
</evidence>
<dbReference type="InterPro" id="IPR014284">
    <property type="entry name" value="RNA_pol_sigma-70_dom"/>
</dbReference>
<dbReference type="GO" id="GO:0016987">
    <property type="term" value="F:sigma factor activity"/>
    <property type="evidence" value="ECO:0007669"/>
    <property type="project" value="UniProtKB-KW"/>
</dbReference>
<evidence type="ECO:0000256" key="3">
    <source>
        <dbReference type="ARBA" id="ARBA00023082"/>
    </source>
</evidence>
<dbReference type="GO" id="GO:0006352">
    <property type="term" value="P:DNA-templated transcription initiation"/>
    <property type="evidence" value="ECO:0007669"/>
    <property type="project" value="InterPro"/>
</dbReference>
<dbReference type="NCBIfam" id="TIGR02985">
    <property type="entry name" value="Sig70_bacteroi1"/>
    <property type="match status" value="1"/>
</dbReference>
<dbReference type="Gene3D" id="1.10.1740.10">
    <property type="match status" value="1"/>
</dbReference>
<sequence>MSATINDLASFNKFFTENQHRFIRFASTYTRDEVVAEDIVMESLMAYWENRDHMTPEINPAAYVLTVVKNKCLNYLRHLQLVNDVSDRVASHSEWELSNRIATLDACEPNALFASEVQDIIDRVISRLSATTARIFLLSRYDNKSHKEIAEIMGMTVKGVEFHISKATKELRVALKDYLVLFPFLCDFLSRN</sequence>
<comment type="similarity">
    <text evidence="1">Belongs to the sigma-70 factor family. ECF subfamily.</text>
</comment>
<evidence type="ECO:0000313" key="7">
    <source>
        <dbReference type="EMBL" id="EXY72871.1"/>
    </source>
</evidence>
<dbReference type="InterPro" id="IPR013324">
    <property type="entry name" value="RNA_pol_sigma_r3/r4-like"/>
</dbReference>
<proteinExistence type="inferred from homology"/>
<dbReference type="InterPro" id="IPR013249">
    <property type="entry name" value="RNA_pol_sigma70_r4_t2"/>
</dbReference>
<evidence type="ECO:0000256" key="2">
    <source>
        <dbReference type="ARBA" id="ARBA00023015"/>
    </source>
</evidence>
<dbReference type="Gene3D" id="1.10.10.10">
    <property type="entry name" value="Winged helix-like DNA-binding domain superfamily/Winged helix DNA-binding domain"/>
    <property type="match status" value="1"/>
</dbReference>
<evidence type="ECO:0000256" key="1">
    <source>
        <dbReference type="ARBA" id="ARBA00010641"/>
    </source>
</evidence>
<protein>
    <submittedName>
        <fullName evidence="7">RNA polymerase sigma-70 factor, expansion 1 family protein</fullName>
    </submittedName>
</protein>
<dbReference type="CDD" id="cd06171">
    <property type="entry name" value="Sigma70_r4"/>
    <property type="match status" value="1"/>
</dbReference>
<feature type="domain" description="RNA polymerase sigma-70 region 2" evidence="5">
    <location>
        <begin position="15"/>
        <end position="79"/>
    </location>
</feature>
<dbReference type="NCBIfam" id="TIGR02937">
    <property type="entry name" value="sigma70-ECF"/>
    <property type="match status" value="1"/>
</dbReference>
<gene>
    <name evidence="7" type="ORF">M124_3366</name>
</gene>
<dbReference type="InterPro" id="IPR007627">
    <property type="entry name" value="RNA_pol_sigma70_r2"/>
</dbReference>
<keyword evidence="4" id="KW-0804">Transcription</keyword>
<dbReference type="PATRIC" id="fig|1339315.3.peg.4027"/>
<reference evidence="7 8" key="1">
    <citation type="submission" date="2014-02" db="EMBL/GenBank/DDBJ databases">
        <authorList>
            <person name="Sears C."/>
            <person name="Carroll K."/>
            <person name="Sack B.R."/>
            <person name="Qadri F."/>
            <person name="Myers L.L."/>
            <person name="Chung G.-T."/>
            <person name="Escheverria P."/>
            <person name="Fraser C.M."/>
            <person name="Sadzewicz L."/>
            <person name="Shefchek K.A."/>
            <person name="Tallon L."/>
            <person name="Das S.P."/>
            <person name="Daugherty S."/>
            <person name="Mongodin E.F."/>
        </authorList>
    </citation>
    <scope>NUCLEOTIDE SEQUENCE [LARGE SCALE GENOMIC DNA]</scope>
    <source>
        <strain evidence="8">3988T(B)14</strain>
    </source>
</reference>
<dbReference type="SUPFAM" id="SSF88659">
    <property type="entry name" value="Sigma3 and sigma4 domains of RNA polymerase sigma factors"/>
    <property type="match status" value="1"/>
</dbReference>
<dbReference type="Pfam" id="PF08281">
    <property type="entry name" value="Sigma70_r4_2"/>
    <property type="match status" value="1"/>
</dbReference>
<dbReference type="SUPFAM" id="SSF88946">
    <property type="entry name" value="Sigma2 domain of RNA polymerase sigma factors"/>
    <property type="match status" value="1"/>
</dbReference>
<dbReference type="RefSeq" id="WP_022347669.1">
    <property type="nucleotide sequence ID" value="NZ_JGCY01000387.1"/>
</dbReference>
<evidence type="ECO:0000259" key="6">
    <source>
        <dbReference type="Pfam" id="PF08281"/>
    </source>
</evidence>
<comment type="caution">
    <text evidence="7">The sequence shown here is derived from an EMBL/GenBank/DDBJ whole genome shotgun (WGS) entry which is preliminary data.</text>
</comment>
<dbReference type="InterPro" id="IPR014327">
    <property type="entry name" value="RNA_pol_sigma70_bacteroid"/>
</dbReference>